<keyword evidence="4 5" id="KW-0472">Membrane</keyword>
<protein>
    <recommendedName>
        <fullName evidence="6">Major facilitator superfamily (MFS) profile domain-containing protein</fullName>
    </recommendedName>
</protein>
<gene>
    <name evidence="7" type="ORF">ANCDUO_23157</name>
</gene>
<dbReference type="InterPro" id="IPR020846">
    <property type="entry name" value="MFS_dom"/>
</dbReference>
<feature type="domain" description="Major facilitator superfamily (MFS) profile" evidence="6">
    <location>
        <begin position="33"/>
        <end position="194"/>
    </location>
</feature>
<dbReference type="OrthoDB" id="5845749at2759"/>
<name>A0A0C2BSE1_9BILA</name>
<evidence type="ECO:0000313" key="8">
    <source>
        <dbReference type="Proteomes" id="UP000054047"/>
    </source>
</evidence>
<feature type="transmembrane region" description="Helical" evidence="5">
    <location>
        <begin position="105"/>
        <end position="129"/>
    </location>
</feature>
<dbReference type="Proteomes" id="UP000054047">
    <property type="component" value="Unassembled WGS sequence"/>
</dbReference>
<evidence type="ECO:0000256" key="1">
    <source>
        <dbReference type="ARBA" id="ARBA00004141"/>
    </source>
</evidence>
<dbReference type="SUPFAM" id="SSF103473">
    <property type="entry name" value="MFS general substrate transporter"/>
    <property type="match status" value="1"/>
</dbReference>
<evidence type="ECO:0000256" key="2">
    <source>
        <dbReference type="ARBA" id="ARBA00022692"/>
    </source>
</evidence>
<keyword evidence="3 5" id="KW-1133">Transmembrane helix</keyword>
<dbReference type="GO" id="GO:0022857">
    <property type="term" value="F:transmembrane transporter activity"/>
    <property type="evidence" value="ECO:0007669"/>
    <property type="project" value="InterPro"/>
</dbReference>
<evidence type="ECO:0000256" key="4">
    <source>
        <dbReference type="ARBA" id="ARBA00023136"/>
    </source>
</evidence>
<evidence type="ECO:0000256" key="5">
    <source>
        <dbReference type="SAM" id="Phobius"/>
    </source>
</evidence>
<evidence type="ECO:0000256" key="3">
    <source>
        <dbReference type="ARBA" id="ARBA00022989"/>
    </source>
</evidence>
<keyword evidence="2 5" id="KW-0812">Transmembrane</keyword>
<keyword evidence="8" id="KW-1185">Reference proteome</keyword>
<dbReference type="AlphaFoldDB" id="A0A0C2BSE1"/>
<dbReference type="PANTHER" id="PTHR24064">
    <property type="entry name" value="SOLUTE CARRIER FAMILY 22 MEMBER"/>
    <property type="match status" value="1"/>
</dbReference>
<dbReference type="InterPro" id="IPR011701">
    <property type="entry name" value="MFS"/>
</dbReference>
<dbReference type="Pfam" id="PF07690">
    <property type="entry name" value="MFS_1"/>
    <property type="match status" value="1"/>
</dbReference>
<dbReference type="GO" id="GO:0016020">
    <property type="term" value="C:membrane"/>
    <property type="evidence" value="ECO:0007669"/>
    <property type="project" value="UniProtKB-SubCell"/>
</dbReference>
<dbReference type="EMBL" id="KN768501">
    <property type="protein sequence ID" value="KIH46788.1"/>
    <property type="molecule type" value="Genomic_DNA"/>
</dbReference>
<proteinExistence type="predicted"/>
<accession>A0A0C2BSE1</accession>
<organism evidence="7 8">
    <name type="scientific">Ancylostoma duodenale</name>
    <dbReference type="NCBI Taxonomy" id="51022"/>
    <lineage>
        <taxon>Eukaryota</taxon>
        <taxon>Metazoa</taxon>
        <taxon>Ecdysozoa</taxon>
        <taxon>Nematoda</taxon>
        <taxon>Chromadorea</taxon>
        <taxon>Rhabditida</taxon>
        <taxon>Rhabditina</taxon>
        <taxon>Rhabditomorpha</taxon>
        <taxon>Strongyloidea</taxon>
        <taxon>Ancylostomatidae</taxon>
        <taxon>Ancylostomatinae</taxon>
        <taxon>Ancylostoma</taxon>
    </lineage>
</organism>
<evidence type="ECO:0000313" key="7">
    <source>
        <dbReference type="EMBL" id="KIH46788.1"/>
    </source>
</evidence>
<sequence>MGSDRVASEQTPSPKKSVHVHFAETPEKISLDQFLVKHLGNFGRCSNSTTSENCTKVRYSAVDRWDLHGDRSWIKATVQSLYYIGQMIGSLFCGIMSDKIGRKKVFYIAILIQISCGVLLSVAPTWWIFAILKCGTGFSHPGIYTVCIVLGTELLGTKYRKLASVGGGTFGAIGEVGAGEHTMASGQRPLRGSP</sequence>
<comment type="subcellular location">
    <subcellularLocation>
        <location evidence="1">Membrane</location>
        <topology evidence="1">Multi-pass membrane protein</topology>
    </subcellularLocation>
</comment>
<reference evidence="7 8" key="1">
    <citation type="submission" date="2013-12" db="EMBL/GenBank/DDBJ databases">
        <title>Draft genome of the parsitic nematode Ancylostoma duodenale.</title>
        <authorList>
            <person name="Mitreva M."/>
        </authorList>
    </citation>
    <scope>NUCLEOTIDE SEQUENCE [LARGE SCALE GENOMIC DNA]</scope>
    <source>
        <strain evidence="7 8">Zhejiang</strain>
    </source>
</reference>
<evidence type="ECO:0000259" key="6">
    <source>
        <dbReference type="PROSITE" id="PS50850"/>
    </source>
</evidence>
<dbReference type="InterPro" id="IPR036259">
    <property type="entry name" value="MFS_trans_sf"/>
</dbReference>
<dbReference type="PROSITE" id="PS50850">
    <property type="entry name" value="MFS"/>
    <property type="match status" value="1"/>
</dbReference>
<dbReference type="Gene3D" id="1.20.1250.20">
    <property type="entry name" value="MFS general substrate transporter like domains"/>
    <property type="match status" value="1"/>
</dbReference>